<gene>
    <name evidence="3" type="ORF">BC936DRAFT_149280</name>
</gene>
<dbReference type="PANTHER" id="PTHR35596:SF1">
    <property type="entry name" value="MICROBIAL-TYPE PARG CATALYTIC DOMAIN-CONTAINING PROTEIN"/>
    <property type="match status" value="1"/>
</dbReference>
<dbReference type="Gene3D" id="3.30.70.330">
    <property type="match status" value="1"/>
</dbReference>
<keyword evidence="1" id="KW-0694">RNA-binding</keyword>
<name>A0A433DKK3_9FUNG</name>
<dbReference type="SUPFAM" id="SSF54928">
    <property type="entry name" value="RNA-binding domain, RBD"/>
    <property type="match status" value="1"/>
</dbReference>
<evidence type="ECO:0000259" key="2">
    <source>
        <dbReference type="PROSITE" id="PS50102"/>
    </source>
</evidence>
<dbReference type="InterPro" id="IPR019261">
    <property type="entry name" value="PARG_cat_microbial"/>
</dbReference>
<reference evidence="3 4" key="1">
    <citation type="journal article" date="2018" name="New Phytol.">
        <title>Phylogenomics of Endogonaceae and evolution of mycorrhizas within Mucoromycota.</title>
        <authorList>
            <person name="Chang Y."/>
            <person name="Desiro A."/>
            <person name="Na H."/>
            <person name="Sandor L."/>
            <person name="Lipzen A."/>
            <person name="Clum A."/>
            <person name="Barry K."/>
            <person name="Grigoriev I.V."/>
            <person name="Martin F.M."/>
            <person name="Stajich J.E."/>
            <person name="Smith M.E."/>
            <person name="Bonito G."/>
            <person name="Spatafora J.W."/>
        </authorList>
    </citation>
    <scope>NUCLEOTIDE SEQUENCE [LARGE SCALE GENOMIC DNA]</scope>
    <source>
        <strain evidence="3 4">GMNB39</strain>
    </source>
</reference>
<dbReference type="GO" id="GO:0003723">
    <property type="term" value="F:RNA binding"/>
    <property type="evidence" value="ECO:0007669"/>
    <property type="project" value="UniProtKB-UniRule"/>
</dbReference>
<dbReference type="OrthoDB" id="9985428at2759"/>
<dbReference type="Gene3D" id="3.40.220.10">
    <property type="entry name" value="Leucine Aminopeptidase, subunit E, domain 1"/>
    <property type="match status" value="1"/>
</dbReference>
<proteinExistence type="predicted"/>
<dbReference type="Pfam" id="PF10021">
    <property type="entry name" value="PARG_cat_microb"/>
    <property type="match status" value="1"/>
</dbReference>
<evidence type="ECO:0000256" key="1">
    <source>
        <dbReference type="PROSITE-ProRule" id="PRU00176"/>
    </source>
</evidence>
<dbReference type="SUPFAM" id="SSF52949">
    <property type="entry name" value="Macro domain-like"/>
    <property type="match status" value="1"/>
</dbReference>
<evidence type="ECO:0000313" key="4">
    <source>
        <dbReference type="Proteomes" id="UP000268093"/>
    </source>
</evidence>
<dbReference type="InterPro" id="IPR012664">
    <property type="entry name" value="CHP02452"/>
</dbReference>
<comment type="caution">
    <text evidence="3">The sequence shown here is derived from an EMBL/GenBank/DDBJ whole genome shotgun (WGS) entry which is preliminary data.</text>
</comment>
<dbReference type="Proteomes" id="UP000268093">
    <property type="component" value="Unassembled WGS sequence"/>
</dbReference>
<accession>A0A433DKK3</accession>
<dbReference type="NCBIfam" id="TIGR02452">
    <property type="entry name" value="TIGR02452 family protein"/>
    <property type="match status" value="1"/>
</dbReference>
<protein>
    <recommendedName>
        <fullName evidence="2">RRM domain-containing protein</fullName>
    </recommendedName>
</protein>
<dbReference type="AlphaFoldDB" id="A0A433DKK3"/>
<dbReference type="InterPro" id="IPR035979">
    <property type="entry name" value="RBD_domain_sf"/>
</dbReference>
<dbReference type="PANTHER" id="PTHR35596">
    <property type="entry name" value="DUF2263 DOMAIN-CONTAINING PROTEIN"/>
    <property type="match status" value="1"/>
</dbReference>
<dbReference type="InterPro" id="IPR000504">
    <property type="entry name" value="RRM_dom"/>
</dbReference>
<sequence>MEVTGTTSRPRDDENSTVYLVEIPQSINEAYIIDKFSTAFGEVLCCEIGRQTRIGSLKFASHENAKKALAAESMLFSSDKGATLYKMNIKKKATATLFVEGNLESLYVTDIQNHLSKVFTGHWKCNVKSEIQDVLAFDCDFQAAEKTLVSQGISYNRHILTFYISVIYLEELPPSATSEKIANVFRSQIPTIGNINVIIRSDEGVALVLLPNSATKEQLLALKNIQIDNKKAMLFSEAVPKVYIEDIPLELFQQHRDILTGAIFDLEIFQGVITKVDLRIRERMAIVWLKDTTARCSVLGLCQSLAPILKGRPVLISAIRARPAIWEFDDEWYQSAQVPGSIDQYAADDPVFLRNWEPEIWKQWKSKYASDLAKAKDDRAISRVNQQIHGIRVTVMLATLSAIRNGYYYASEPNPAERITIHPPRQSSESFTFAALPPASNNIYNHTSVSVIKEDCLLAALSMKKKGLRPVVLNMASATSPGGGYRKGDGAQEENIFRRSNYFLSLDDPINPRCPTYPMAEFGGIYTPDVTVFRDSEDSGYAFRQEPFTMDFIAVAAYRKPWLQNNCLSFQDVAKTRRKIEAIFAIALHKGHDSLLLSALGCGAFQNPPNQIASIFLAVAQQYSRKFRKIVFAITEDHNSITTTNPAGNYDIFSLYLDHTNLGPGYSTTGYSTNGGDVLFWRLLR</sequence>
<dbReference type="PROSITE" id="PS50102">
    <property type="entry name" value="RRM"/>
    <property type="match status" value="1"/>
</dbReference>
<dbReference type="InterPro" id="IPR012677">
    <property type="entry name" value="Nucleotide-bd_a/b_plait_sf"/>
</dbReference>
<feature type="domain" description="RRM" evidence="2">
    <location>
        <begin position="16"/>
        <end position="94"/>
    </location>
</feature>
<keyword evidence="4" id="KW-1185">Reference proteome</keyword>
<organism evidence="3 4">
    <name type="scientific">Jimgerdemannia flammicorona</name>
    <dbReference type="NCBI Taxonomy" id="994334"/>
    <lineage>
        <taxon>Eukaryota</taxon>
        <taxon>Fungi</taxon>
        <taxon>Fungi incertae sedis</taxon>
        <taxon>Mucoromycota</taxon>
        <taxon>Mucoromycotina</taxon>
        <taxon>Endogonomycetes</taxon>
        <taxon>Endogonales</taxon>
        <taxon>Endogonaceae</taxon>
        <taxon>Jimgerdemannia</taxon>
    </lineage>
</organism>
<dbReference type="EMBL" id="RBNI01000871">
    <property type="protein sequence ID" value="RUP51236.1"/>
    <property type="molecule type" value="Genomic_DNA"/>
</dbReference>
<evidence type="ECO:0000313" key="3">
    <source>
        <dbReference type="EMBL" id="RUP51236.1"/>
    </source>
</evidence>
<dbReference type="InterPro" id="IPR043472">
    <property type="entry name" value="Macro_dom-like"/>
</dbReference>